<evidence type="ECO:0000313" key="6">
    <source>
        <dbReference type="EMBL" id="CAD8077260.1"/>
    </source>
</evidence>
<reference evidence="6" key="1">
    <citation type="submission" date="2021-01" db="EMBL/GenBank/DDBJ databases">
        <authorList>
            <consortium name="Genoscope - CEA"/>
            <person name="William W."/>
        </authorList>
    </citation>
    <scope>NUCLEOTIDE SEQUENCE</scope>
</reference>
<feature type="transmembrane region" description="Helical" evidence="5">
    <location>
        <begin position="103"/>
        <end position="125"/>
    </location>
</feature>
<comment type="subcellular location">
    <subcellularLocation>
        <location evidence="1">Membrane</location>
        <topology evidence="1">Multi-pass membrane protein</topology>
    </subcellularLocation>
</comment>
<dbReference type="Proteomes" id="UP000688137">
    <property type="component" value="Unassembled WGS sequence"/>
</dbReference>
<evidence type="ECO:0008006" key="8">
    <source>
        <dbReference type="Google" id="ProtNLM"/>
    </source>
</evidence>
<evidence type="ECO:0000256" key="2">
    <source>
        <dbReference type="ARBA" id="ARBA00022692"/>
    </source>
</evidence>
<sequence>MPTTIELLKWSNLISSIMLILIGVTQIISLTILFSSFSFSFFMSFFLPFFLILFGIMLFASGQKMEFMDNNFRFLSSLLGRGLFNIYLASLAVYQLANAASDIIGFIIGAMLFCTGGFYLILHFCGNREELTSYKQQLG</sequence>
<dbReference type="GO" id="GO:0016020">
    <property type="term" value="C:membrane"/>
    <property type="evidence" value="ECO:0007669"/>
    <property type="project" value="UniProtKB-SubCell"/>
</dbReference>
<dbReference type="Pfam" id="PF08507">
    <property type="entry name" value="COPI_assoc"/>
    <property type="match status" value="1"/>
</dbReference>
<keyword evidence="7" id="KW-1185">Reference proteome</keyword>
<comment type="caution">
    <text evidence="6">The sequence shown here is derived from an EMBL/GenBank/DDBJ whole genome shotgun (WGS) entry which is preliminary data.</text>
</comment>
<name>A0A8S1MAF8_PARPR</name>
<dbReference type="PANTHER" id="PTHR28128">
    <property type="entry name" value="GOLGI APPARATUS MEMBRANE PROTEIN TVP15"/>
    <property type="match status" value="1"/>
</dbReference>
<dbReference type="AlphaFoldDB" id="A0A8S1MAF8"/>
<evidence type="ECO:0000256" key="3">
    <source>
        <dbReference type="ARBA" id="ARBA00022989"/>
    </source>
</evidence>
<gene>
    <name evidence="6" type="ORF">PPRIM_AZ9-3.1.T0580024</name>
</gene>
<evidence type="ECO:0000313" key="7">
    <source>
        <dbReference type="Proteomes" id="UP000688137"/>
    </source>
</evidence>
<evidence type="ECO:0000256" key="4">
    <source>
        <dbReference type="ARBA" id="ARBA00023136"/>
    </source>
</evidence>
<feature type="transmembrane region" description="Helical" evidence="5">
    <location>
        <begin position="12"/>
        <end position="33"/>
    </location>
</feature>
<keyword evidence="4 5" id="KW-0472">Membrane</keyword>
<accession>A0A8S1MAF8</accession>
<dbReference type="EMBL" id="CAJJDM010000059">
    <property type="protein sequence ID" value="CAD8077260.1"/>
    <property type="molecule type" value="Genomic_DNA"/>
</dbReference>
<feature type="transmembrane region" description="Helical" evidence="5">
    <location>
        <begin position="72"/>
        <end position="97"/>
    </location>
</feature>
<evidence type="ECO:0000256" key="1">
    <source>
        <dbReference type="ARBA" id="ARBA00004141"/>
    </source>
</evidence>
<keyword evidence="2 5" id="KW-0812">Transmembrane</keyword>
<organism evidence="6 7">
    <name type="scientific">Paramecium primaurelia</name>
    <dbReference type="NCBI Taxonomy" id="5886"/>
    <lineage>
        <taxon>Eukaryota</taxon>
        <taxon>Sar</taxon>
        <taxon>Alveolata</taxon>
        <taxon>Ciliophora</taxon>
        <taxon>Intramacronucleata</taxon>
        <taxon>Oligohymenophorea</taxon>
        <taxon>Peniculida</taxon>
        <taxon>Parameciidae</taxon>
        <taxon>Paramecium</taxon>
    </lineage>
</organism>
<dbReference type="InterPro" id="IPR013714">
    <property type="entry name" value="Golgi_TVP15"/>
</dbReference>
<feature type="transmembrane region" description="Helical" evidence="5">
    <location>
        <begin position="39"/>
        <end position="60"/>
    </location>
</feature>
<evidence type="ECO:0000256" key="5">
    <source>
        <dbReference type="SAM" id="Phobius"/>
    </source>
</evidence>
<dbReference type="PANTHER" id="PTHR28128:SF3">
    <property type="entry name" value="CHROMOSOME UNDETERMINED SCAFFOLD_46, WHOLE GENOME SHOTGUN SEQUENCE"/>
    <property type="match status" value="1"/>
</dbReference>
<proteinExistence type="predicted"/>
<protein>
    <recommendedName>
        <fullName evidence="8">COPI associated protein</fullName>
    </recommendedName>
</protein>
<keyword evidence="3 5" id="KW-1133">Transmembrane helix</keyword>